<keyword evidence="1" id="KW-1133">Transmembrane helix</keyword>
<feature type="transmembrane region" description="Helical" evidence="1">
    <location>
        <begin position="106"/>
        <end position="129"/>
    </location>
</feature>
<keyword evidence="3" id="KW-1185">Reference proteome</keyword>
<reference evidence="3" key="1">
    <citation type="journal article" date="2019" name="Int. J. Syst. Evol. Microbiol.">
        <title>The Global Catalogue of Microorganisms (GCM) 10K type strain sequencing project: providing services to taxonomists for standard genome sequencing and annotation.</title>
        <authorList>
            <consortium name="The Broad Institute Genomics Platform"/>
            <consortium name="The Broad Institute Genome Sequencing Center for Infectious Disease"/>
            <person name="Wu L."/>
            <person name="Ma J."/>
        </authorList>
    </citation>
    <scope>NUCLEOTIDE SEQUENCE [LARGE SCALE GENOMIC DNA]</scope>
    <source>
        <strain evidence="3">CCUG 53270</strain>
    </source>
</reference>
<evidence type="ECO:0000256" key="1">
    <source>
        <dbReference type="SAM" id="Phobius"/>
    </source>
</evidence>
<feature type="transmembrane region" description="Helical" evidence="1">
    <location>
        <begin position="135"/>
        <end position="152"/>
    </location>
</feature>
<feature type="transmembrane region" description="Helical" evidence="1">
    <location>
        <begin position="164"/>
        <end position="182"/>
    </location>
</feature>
<evidence type="ECO:0000313" key="2">
    <source>
        <dbReference type="EMBL" id="MFD1220198.1"/>
    </source>
</evidence>
<dbReference type="NCBIfam" id="TIGR02206">
    <property type="entry name" value="intg_mem_TP0381"/>
    <property type="match status" value="1"/>
</dbReference>
<dbReference type="Proteomes" id="UP001597180">
    <property type="component" value="Unassembled WGS sequence"/>
</dbReference>
<accession>A0ABW3UHI6</accession>
<protein>
    <submittedName>
        <fullName evidence="2">TIGR02206 family membrane protein</fullName>
    </submittedName>
</protein>
<comment type="caution">
    <text evidence="2">The sequence shown here is derived from an EMBL/GenBank/DDBJ whole genome shotgun (WGS) entry which is preliminary data.</text>
</comment>
<organism evidence="2 3">
    <name type="scientific">Paenibacillus vulneris</name>
    <dbReference type="NCBI Taxonomy" id="1133364"/>
    <lineage>
        <taxon>Bacteria</taxon>
        <taxon>Bacillati</taxon>
        <taxon>Bacillota</taxon>
        <taxon>Bacilli</taxon>
        <taxon>Bacillales</taxon>
        <taxon>Paenibacillaceae</taxon>
        <taxon>Paenibacillus</taxon>
    </lineage>
</organism>
<dbReference type="RefSeq" id="WP_345586942.1">
    <property type="nucleotide sequence ID" value="NZ_BAABJG010000006.1"/>
</dbReference>
<dbReference type="Pfam" id="PF14808">
    <property type="entry name" value="TMEM164"/>
    <property type="match status" value="1"/>
</dbReference>
<proteinExistence type="predicted"/>
<feature type="transmembrane region" description="Helical" evidence="1">
    <location>
        <begin position="49"/>
        <end position="70"/>
    </location>
</feature>
<dbReference type="InterPro" id="IPR011737">
    <property type="entry name" value="CHP02206_TP0381"/>
</dbReference>
<keyword evidence="1" id="KW-0812">Transmembrane</keyword>
<name>A0ABW3UHI6_9BACL</name>
<sequence length="253" mass="28674">MNPYWDVFASQPFLLFSPSHLAAIILLGIACSLLYRSRQGIQAVPALQAAIRWGILLALAVPETMLNLWYVQQEQWDVRSTLPLELCSIMVFLSILLLLTGSRRLYGIVFFAGIGGALQALVTPGLGYAFPHFRFYHFFIVHSAIIMAALYMTWIRGYRPDWRAVGRTMIVLNGLAAIVWALNELLHSNYMFLMHKPPTASLLDWLGPHPYYLLAEEAIALGMFAMMHAVFFLWPRHRKRANYGNQPCDSAGE</sequence>
<dbReference type="EMBL" id="JBHTLU010000013">
    <property type="protein sequence ID" value="MFD1220198.1"/>
    <property type="molecule type" value="Genomic_DNA"/>
</dbReference>
<feature type="transmembrane region" description="Helical" evidence="1">
    <location>
        <begin position="211"/>
        <end position="234"/>
    </location>
</feature>
<keyword evidence="1" id="KW-0472">Membrane</keyword>
<feature type="transmembrane region" description="Helical" evidence="1">
    <location>
        <begin position="20"/>
        <end position="37"/>
    </location>
</feature>
<evidence type="ECO:0000313" key="3">
    <source>
        <dbReference type="Proteomes" id="UP001597180"/>
    </source>
</evidence>
<feature type="transmembrane region" description="Helical" evidence="1">
    <location>
        <begin position="82"/>
        <end position="99"/>
    </location>
</feature>
<gene>
    <name evidence="2" type="ORF">ACFQ4B_08710</name>
</gene>